<dbReference type="PANTHER" id="PTHR34039">
    <property type="entry name" value="UPF0102 PROTEIN YRAN"/>
    <property type="match status" value="1"/>
</dbReference>
<accession>W5YHZ2</accession>
<dbReference type="AlphaFoldDB" id="W5YHZ2"/>
<gene>
    <name evidence="3" type="ORF">AU14_08715</name>
</gene>
<dbReference type="HOGENOM" id="CLU_115353_1_1_6"/>
<dbReference type="InterPro" id="IPR003509">
    <property type="entry name" value="UPF0102_YraN-like"/>
</dbReference>
<dbReference type="CDD" id="cd20736">
    <property type="entry name" value="PoNe_Nuclease"/>
    <property type="match status" value="1"/>
</dbReference>
<sequence>MDGNKAVGNHYEGVAARYLTGRGVRIIARNVHSRGGEIDLIGQDGETLVFFEVRYRGPGSLADPASSITPQKQRRVRQAAAFYLHRHGRWDCLSRIDVIAISPGTVKRYRVEWIKNAIDAG</sequence>
<organism evidence="3 4">
    <name type="scientific">Marinobacter similis</name>
    <dbReference type="NCBI Taxonomy" id="1420916"/>
    <lineage>
        <taxon>Bacteria</taxon>
        <taxon>Pseudomonadati</taxon>
        <taxon>Pseudomonadota</taxon>
        <taxon>Gammaproteobacteria</taxon>
        <taxon>Pseudomonadales</taxon>
        <taxon>Marinobacteraceae</taxon>
        <taxon>Marinobacter</taxon>
    </lineage>
</organism>
<dbReference type="STRING" id="1420916.AU14_08715"/>
<evidence type="ECO:0000313" key="4">
    <source>
        <dbReference type="Proteomes" id="UP000061489"/>
    </source>
</evidence>
<name>W5YHZ2_9GAMM</name>
<protein>
    <recommendedName>
        <fullName evidence="2">UPF0102 protein AU14_08715</fullName>
    </recommendedName>
</protein>
<dbReference type="RefSeq" id="WP_041340257.1">
    <property type="nucleotide sequence ID" value="NZ_CP007151.1"/>
</dbReference>
<dbReference type="Proteomes" id="UP000061489">
    <property type="component" value="Chromosome"/>
</dbReference>
<dbReference type="EMBL" id="CP007151">
    <property type="protein sequence ID" value="AHI28665.1"/>
    <property type="molecule type" value="Genomic_DNA"/>
</dbReference>
<dbReference type="Gene3D" id="3.40.1350.10">
    <property type="match status" value="1"/>
</dbReference>
<reference evidence="3 4" key="1">
    <citation type="journal article" date="2014" name="Genome Announc.">
        <title>Draft Genome Sequences of Marinobacter similis A3d10T and Marinobacter salarius R9SW1T.</title>
        <authorList>
            <person name="Ivanova E.P."/>
            <person name="Ng H.J."/>
            <person name="Webb H.K."/>
            <person name="Feng G."/>
            <person name="Oshima K."/>
            <person name="Hattori M."/>
            <person name="Ohkuma M."/>
            <person name="Sergeev A.F."/>
            <person name="Mikhailov V.V."/>
            <person name="Crawford R.J."/>
            <person name="Sawabe T."/>
        </authorList>
    </citation>
    <scope>NUCLEOTIDE SEQUENCE [LARGE SCALE GENOMIC DNA]</scope>
    <source>
        <strain evidence="3 4">A3d10</strain>
    </source>
</reference>
<dbReference type="NCBIfam" id="TIGR00252">
    <property type="entry name" value="YraN family protein"/>
    <property type="match status" value="1"/>
</dbReference>
<dbReference type="NCBIfam" id="NF009150">
    <property type="entry name" value="PRK12497.1-3"/>
    <property type="match status" value="1"/>
</dbReference>
<dbReference type="PANTHER" id="PTHR34039:SF1">
    <property type="entry name" value="UPF0102 PROTEIN YRAN"/>
    <property type="match status" value="1"/>
</dbReference>
<dbReference type="Pfam" id="PF02021">
    <property type="entry name" value="UPF0102"/>
    <property type="match status" value="1"/>
</dbReference>
<keyword evidence="4" id="KW-1185">Reference proteome</keyword>
<dbReference type="HAMAP" id="MF_00048">
    <property type="entry name" value="UPF0102"/>
    <property type="match status" value="1"/>
</dbReference>
<proteinExistence type="inferred from homology"/>
<evidence type="ECO:0000313" key="3">
    <source>
        <dbReference type="EMBL" id="AHI28665.1"/>
    </source>
</evidence>
<evidence type="ECO:0000256" key="2">
    <source>
        <dbReference type="HAMAP-Rule" id="MF_00048"/>
    </source>
</evidence>
<comment type="similarity">
    <text evidence="1 2">Belongs to the UPF0102 family.</text>
</comment>
<dbReference type="KEGG" id="msx:AU14_08715"/>
<dbReference type="OrthoDB" id="9794876at2"/>
<evidence type="ECO:0000256" key="1">
    <source>
        <dbReference type="ARBA" id="ARBA00006738"/>
    </source>
</evidence>
<dbReference type="SUPFAM" id="SSF52980">
    <property type="entry name" value="Restriction endonuclease-like"/>
    <property type="match status" value="1"/>
</dbReference>
<dbReference type="InterPro" id="IPR011856">
    <property type="entry name" value="tRNA_endonuc-like_dom_sf"/>
</dbReference>
<dbReference type="InterPro" id="IPR011335">
    <property type="entry name" value="Restrct_endonuc-II-like"/>
</dbReference>
<dbReference type="GO" id="GO:0003676">
    <property type="term" value="F:nucleic acid binding"/>
    <property type="evidence" value="ECO:0007669"/>
    <property type="project" value="InterPro"/>
</dbReference>